<reference evidence="7" key="1">
    <citation type="submission" date="2015-06" db="EMBL/GenBank/DDBJ databases">
        <authorList>
            <person name="Liu B."/>
            <person name="Wang J."/>
            <person name="Zhu Y."/>
            <person name="Liu G."/>
            <person name="Chen Q."/>
            <person name="Zheng C."/>
            <person name="Che J."/>
            <person name="Ge C."/>
            <person name="Shi H."/>
            <person name="Pan Z."/>
            <person name="Liu X."/>
        </authorList>
    </citation>
    <scope>NUCLEOTIDE SEQUENCE [LARGE SCALE GENOMIC DNA]</scope>
    <source>
        <strain evidence="7">DSM 16346</strain>
    </source>
</reference>
<dbReference type="PROSITE" id="PS51128">
    <property type="entry name" value="ZF_DKSA_2"/>
    <property type="match status" value="1"/>
</dbReference>
<evidence type="ECO:0000313" key="7">
    <source>
        <dbReference type="EMBL" id="KMM36140.1"/>
    </source>
</evidence>
<keyword evidence="8" id="KW-1185">Reference proteome</keyword>
<sequence>MLTTDQLRSFKKIIQNRINEVKHELQTNDDFGVSQSFVQHSTGELSNYDNHPGDTATELYEREKDSSLSEHMKQELTELTSGLQRIGSGKYGVCSVCGGDIAVERLVAIPTASTCIEHSPSQNTSHDRPAEESTLNPPFGKYVNDTKDANFFDAEDSWQRAARYGTSETPSDFNEQQMSYDSMYIESHEPYGYVEEIETFLSADLEGKPTGVVPNKTHEHYEAELDDYEEQVNNGTIEDTDLKF</sequence>
<feature type="region of interest" description="Disordered" evidence="5">
    <location>
        <begin position="117"/>
        <end position="139"/>
    </location>
</feature>
<feature type="zinc finger region" description="dksA C4-type" evidence="4">
    <location>
        <begin position="94"/>
        <end position="118"/>
    </location>
</feature>
<dbReference type="STRING" id="157733.AB986_18585"/>
<dbReference type="PANTHER" id="PTHR33823:SF4">
    <property type="entry name" value="GENERAL STRESS PROTEIN 16O"/>
    <property type="match status" value="1"/>
</dbReference>
<keyword evidence="2" id="KW-0863">Zinc-finger</keyword>
<evidence type="ECO:0000256" key="2">
    <source>
        <dbReference type="ARBA" id="ARBA00022771"/>
    </source>
</evidence>
<dbReference type="SUPFAM" id="SSF57716">
    <property type="entry name" value="Glucocorticoid receptor-like (DNA-binding domain)"/>
    <property type="match status" value="1"/>
</dbReference>
<evidence type="ECO:0000259" key="6">
    <source>
        <dbReference type="Pfam" id="PF01258"/>
    </source>
</evidence>
<feature type="domain" description="Zinc finger DksA/TraR C4-type" evidence="6">
    <location>
        <begin position="89"/>
        <end position="117"/>
    </location>
</feature>
<accession>A0A0J6CST7</accession>
<dbReference type="InterPro" id="IPR037187">
    <property type="entry name" value="DnaK_N"/>
</dbReference>
<organism evidence="7 8">
    <name type="scientific">Guptibacillus hwajinpoensis</name>
    <dbReference type="NCBI Taxonomy" id="208199"/>
    <lineage>
        <taxon>Bacteria</taxon>
        <taxon>Bacillati</taxon>
        <taxon>Bacillota</taxon>
        <taxon>Bacilli</taxon>
        <taxon>Bacillales</taxon>
        <taxon>Guptibacillaceae</taxon>
        <taxon>Guptibacillus</taxon>
    </lineage>
</organism>
<keyword evidence="1" id="KW-0479">Metal-binding</keyword>
<comment type="caution">
    <text evidence="7">The sequence shown here is derived from an EMBL/GenBank/DDBJ whole genome shotgun (WGS) entry which is preliminary data.</text>
</comment>
<evidence type="ECO:0000256" key="1">
    <source>
        <dbReference type="ARBA" id="ARBA00022723"/>
    </source>
</evidence>
<dbReference type="AlphaFoldDB" id="A0A0J6CST7"/>
<keyword evidence="3" id="KW-0862">Zinc</keyword>
<name>A0A0J6CST7_9BACL</name>
<dbReference type="Proteomes" id="UP000035996">
    <property type="component" value="Unassembled WGS sequence"/>
</dbReference>
<dbReference type="InterPro" id="IPR000962">
    <property type="entry name" value="Znf_DskA_TraR"/>
</dbReference>
<evidence type="ECO:0000256" key="3">
    <source>
        <dbReference type="ARBA" id="ARBA00022833"/>
    </source>
</evidence>
<dbReference type="Pfam" id="PF01258">
    <property type="entry name" value="zf-dskA_traR"/>
    <property type="match status" value="1"/>
</dbReference>
<dbReference type="PANTHER" id="PTHR33823">
    <property type="entry name" value="RNA POLYMERASE-BINDING TRANSCRIPTION FACTOR DKSA-RELATED"/>
    <property type="match status" value="1"/>
</dbReference>
<gene>
    <name evidence="7" type="ORF">AB986_18585</name>
</gene>
<evidence type="ECO:0000313" key="8">
    <source>
        <dbReference type="Proteomes" id="UP000035996"/>
    </source>
</evidence>
<evidence type="ECO:0000256" key="4">
    <source>
        <dbReference type="PROSITE-ProRule" id="PRU00510"/>
    </source>
</evidence>
<dbReference type="GO" id="GO:0008270">
    <property type="term" value="F:zinc ion binding"/>
    <property type="evidence" value="ECO:0007669"/>
    <property type="project" value="UniProtKB-KW"/>
</dbReference>
<dbReference type="Gene3D" id="1.20.120.910">
    <property type="entry name" value="DksA, coiled-coil domain"/>
    <property type="match status" value="1"/>
</dbReference>
<dbReference type="PATRIC" id="fig|157733.3.peg.1668"/>
<dbReference type="NCBIfam" id="TIGR02890">
    <property type="entry name" value="bacill_yteA"/>
    <property type="match status" value="1"/>
</dbReference>
<dbReference type="SUPFAM" id="SSF109635">
    <property type="entry name" value="DnaK suppressor protein DksA, alpha-hairpin domain"/>
    <property type="match status" value="1"/>
</dbReference>
<dbReference type="EMBL" id="LELK01000009">
    <property type="protein sequence ID" value="KMM36140.1"/>
    <property type="molecule type" value="Genomic_DNA"/>
</dbReference>
<protein>
    <recommendedName>
        <fullName evidence="6">Zinc finger DksA/TraR C4-type domain-containing protein</fullName>
    </recommendedName>
</protein>
<proteinExistence type="predicted"/>
<dbReference type="RefSeq" id="WP_048313117.1">
    <property type="nucleotide sequence ID" value="NZ_CP119526.1"/>
</dbReference>
<evidence type="ECO:0000256" key="5">
    <source>
        <dbReference type="SAM" id="MobiDB-lite"/>
    </source>
</evidence>
<dbReference type="InterPro" id="IPR014240">
    <property type="entry name" value="YteA"/>
</dbReference>